<name>A0A8T1UDQ5_9STRA</name>
<dbReference type="OrthoDB" id="108785at2759"/>
<reference evidence="1" key="1">
    <citation type="submission" date="2021-01" db="EMBL/GenBank/DDBJ databases">
        <title>Phytophthora aleatoria, a newly-described species from Pinus radiata is distinct from Phytophthora cactorum isolates based on comparative genomics.</title>
        <authorList>
            <person name="Mcdougal R."/>
            <person name="Panda P."/>
            <person name="Williams N."/>
            <person name="Studholme D.J."/>
        </authorList>
    </citation>
    <scope>NUCLEOTIDE SEQUENCE</scope>
    <source>
        <strain evidence="1">NZFS 3830</strain>
    </source>
</reference>
<dbReference type="EMBL" id="JAENGZ010000441">
    <property type="protein sequence ID" value="KAG6959354.1"/>
    <property type="molecule type" value="Genomic_DNA"/>
</dbReference>
<proteinExistence type="predicted"/>
<comment type="caution">
    <text evidence="1">The sequence shown here is derived from an EMBL/GenBank/DDBJ whole genome shotgun (WGS) entry which is preliminary data.</text>
</comment>
<sequence>MKLPCRHAMVYRKTCGNPFVISFAAIAPRKWLWNLQSTCRDAVLCCAWINNEIKRAVDHPLSSTLIFGELLECWSYTSLRGFGFDLSYSVLFCFRVSAWINDDAMQTFNKKTKALVPVNTQQEIGSSVASFPFVLIPVTLGGVHWGSSAGQL</sequence>
<accession>A0A8T1UDQ5</accession>
<dbReference type="Proteomes" id="UP000688947">
    <property type="component" value="Unassembled WGS sequence"/>
</dbReference>
<organism evidence="1 2">
    <name type="scientific">Phytophthora cactorum</name>
    <dbReference type="NCBI Taxonomy" id="29920"/>
    <lineage>
        <taxon>Eukaryota</taxon>
        <taxon>Sar</taxon>
        <taxon>Stramenopiles</taxon>
        <taxon>Oomycota</taxon>
        <taxon>Peronosporomycetes</taxon>
        <taxon>Peronosporales</taxon>
        <taxon>Peronosporaceae</taxon>
        <taxon>Phytophthora</taxon>
    </lineage>
</organism>
<evidence type="ECO:0000313" key="1">
    <source>
        <dbReference type="EMBL" id="KAG6959354.1"/>
    </source>
</evidence>
<protein>
    <submittedName>
        <fullName evidence="1">Uncharacterized protein</fullName>
    </submittedName>
</protein>
<evidence type="ECO:0000313" key="2">
    <source>
        <dbReference type="Proteomes" id="UP000688947"/>
    </source>
</evidence>
<dbReference type="AlphaFoldDB" id="A0A8T1UDQ5"/>
<dbReference type="VEuPathDB" id="FungiDB:PC110_g23371"/>
<gene>
    <name evidence="1" type="ORF">JG687_00008849</name>
</gene>